<proteinExistence type="predicted"/>
<gene>
    <name evidence="1" type="ORF">FHL15_003291</name>
</gene>
<protein>
    <submittedName>
        <fullName evidence="1">Uncharacterized protein</fullName>
    </submittedName>
</protein>
<evidence type="ECO:0000313" key="1">
    <source>
        <dbReference type="EMBL" id="TRX95737.1"/>
    </source>
</evidence>
<dbReference type="AlphaFoldDB" id="A0A553I6A2"/>
<evidence type="ECO:0000313" key="2">
    <source>
        <dbReference type="Proteomes" id="UP000319160"/>
    </source>
</evidence>
<dbReference type="Proteomes" id="UP000319160">
    <property type="component" value="Unassembled WGS sequence"/>
</dbReference>
<dbReference type="OrthoDB" id="4669781at2759"/>
<sequence length="324" mass="36634">MQNIEWFDKLAPSSRTLCMNRIQDFDSLKQASGFTLVAVDFKGQPNIADMTSSVTEVGLAVMSGPVTGYGMTPTAVDRNKTLRGFVEENEVQGYGMKVRQPGPMEMSPDPHMLGRICLIPPEQVLNCLVHRLKVIWDSYTRPIVLVGFNMAFEITMILDPYSEVTQFFSSWVDLQDIIAEFTTAQSPGLRETLLAFGFPPNDLFVYGQRYFQSAGKDAVLKLAVLTNLLHLKNGTKLELSSQPEDSYQLRRYWSGFHPGPHEAHSFRAYLRVRGKAVSSVIPSLAELFDFFPSWKPTTVGWSRGRQYACICLLREKDLKRFINN</sequence>
<reference evidence="2" key="1">
    <citation type="submission" date="2019-06" db="EMBL/GenBank/DDBJ databases">
        <title>Draft genome sequence of the griseofulvin-producing fungus Xylaria cubensis strain G536.</title>
        <authorList>
            <person name="Mead M.E."/>
            <person name="Raja H.A."/>
            <person name="Steenwyk J.L."/>
            <person name="Knowles S.L."/>
            <person name="Oberlies N.H."/>
            <person name="Rokas A."/>
        </authorList>
    </citation>
    <scope>NUCLEOTIDE SEQUENCE [LARGE SCALE GENOMIC DNA]</scope>
    <source>
        <strain evidence="2">G536</strain>
    </source>
</reference>
<dbReference type="STRING" id="2512241.A0A553I6A2"/>
<keyword evidence="2" id="KW-1185">Reference proteome</keyword>
<name>A0A553I6A2_9PEZI</name>
<organism evidence="1 2">
    <name type="scientific">Xylaria flabelliformis</name>
    <dbReference type="NCBI Taxonomy" id="2512241"/>
    <lineage>
        <taxon>Eukaryota</taxon>
        <taxon>Fungi</taxon>
        <taxon>Dikarya</taxon>
        <taxon>Ascomycota</taxon>
        <taxon>Pezizomycotina</taxon>
        <taxon>Sordariomycetes</taxon>
        <taxon>Xylariomycetidae</taxon>
        <taxon>Xylariales</taxon>
        <taxon>Xylariaceae</taxon>
        <taxon>Xylaria</taxon>
    </lineage>
</organism>
<comment type="caution">
    <text evidence="1">The sequence shown here is derived from an EMBL/GenBank/DDBJ whole genome shotgun (WGS) entry which is preliminary data.</text>
</comment>
<dbReference type="EMBL" id="VFLP01000014">
    <property type="protein sequence ID" value="TRX95737.1"/>
    <property type="molecule type" value="Genomic_DNA"/>
</dbReference>
<accession>A0A553I6A2</accession>